<accession>A0A9X3MYA8</accession>
<keyword evidence="3" id="KW-1185">Reference proteome</keyword>
<dbReference type="InterPro" id="IPR002937">
    <property type="entry name" value="Amino_oxidase"/>
</dbReference>
<dbReference type="InterPro" id="IPR036188">
    <property type="entry name" value="FAD/NAD-bd_sf"/>
</dbReference>
<dbReference type="Gene3D" id="3.50.50.60">
    <property type="entry name" value="FAD/NAD(P)-binding domain"/>
    <property type="match status" value="1"/>
</dbReference>
<proteinExistence type="predicted"/>
<evidence type="ECO:0000313" key="3">
    <source>
        <dbReference type="Proteomes" id="UP001149140"/>
    </source>
</evidence>
<dbReference type="SUPFAM" id="SSF51905">
    <property type="entry name" value="FAD/NAD(P)-binding domain"/>
    <property type="match status" value="1"/>
</dbReference>
<dbReference type="GO" id="GO:0016491">
    <property type="term" value="F:oxidoreductase activity"/>
    <property type="evidence" value="ECO:0007669"/>
    <property type="project" value="InterPro"/>
</dbReference>
<dbReference type="EMBL" id="JAPDOD010000026">
    <property type="protein sequence ID" value="MDA0163565.1"/>
    <property type="molecule type" value="Genomic_DNA"/>
</dbReference>
<evidence type="ECO:0000259" key="1">
    <source>
        <dbReference type="Pfam" id="PF01593"/>
    </source>
</evidence>
<dbReference type="Proteomes" id="UP001149140">
    <property type="component" value="Unassembled WGS sequence"/>
</dbReference>
<dbReference type="PANTHER" id="PTHR42923:SF46">
    <property type="entry name" value="AMINE OXIDASE"/>
    <property type="match status" value="1"/>
</dbReference>
<dbReference type="Pfam" id="PF01593">
    <property type="entry name" value="Amino_oxidase"/>
    <property type="match status" value="1"/>
</dbReference>
<feature type="domain" description="Amine oxidase" evidence="1">
    <location>
        <begin position="13"/>
        <end position="480"/>
    </location>
</feature>
<dbReference type="InterPro" id="IPR050464">
    <property type="entry name" value="Zeta_carotene_desat/Oxidored"/>
</dbReference>
<protein>
    <submittedName>
        <fullName evidence="2">FAD-dependent oxidoreductase</fullName>
    </submittedName>
</protein>
<dbReference type="PRINTS" id="PR00419">
    <property type="entry name" value="ADXRDTASE"/>
</dbReference>
<dbReference type="AlphaFoldDB" id="A0A9X3MYA8"/>
<dbReference type="PANTHER" id="PTHR42923">
    <property type="entry name" value="PROTOPORPHYRINOGEN OXIDASE"/>
    <property type="match status" value="1"/>
</dbReference>
<gene>
    <name evidence="2" type="ORF">OM076_25045</name>
</gene>
<organism evidence="2 3">
    <name type="scientific">Solirubrobacter ginsenosidimutans</name>
    <dbReference type="NCBI Taxonomy" id="490573"/>
    <lineage>
        <taxon>Bacteria</taxon>
        <taxon>Bacillati</taxon>
        <taxon>Actinomycetota</taxon>
        <taxon>Thermoleophilia</taxon>
        <taxon>Solirubrobacterales</taxon>
        <taxon>Solirubrobacteraceae</taxon>
        <taxon>Solirubrobacter</taxon>
    </lineage>
</organism>
<dbReference type="RefSeq" id="WP_270042810.1">
    <property type="nucleotide sequence ID" value="NZ_JAPDOD010000026.1"/>
</dbReference>
<comment type="caution">
    <text evidence="2">The sequence shown here is derived from an EMBL/GenBank/DDBJ whole genome shotgun (WGS) entry which is preliminary data.</text>
</comment>
<name>A0A9X3MYA8_9ACTN</name>
<evidence type="ECO:0000313" key="2">
    <source>
        <dbReference type="EMBL" id="MDA0163565.1"/>
    </source>
</evidence>
<reference evidence="2" key="1">
    <citation type="submission" date="2022-10" db="EMBL/GenBank/DDBJ databases">
        <title>The WGS of Solirubrobacter ginsenosidimutans DSM 21036.</title>
        <authorList>
            <person name="Jiang Z."/>
        </authorList>
    </citation>
    <scope>NUCLEOTIDE SEQUENCE</scope>
    <source>
        <strain evidence="2">DSM 21036</strain>
    </source>
</reference>
<sequence>MATTVAVLGGGVGGLSAAHELAERGFSVTVYEKRALPGGKARSYPTPDGLPAEHGFRFFPAFYRHLPDTMARIPSGSGSALDRLVGAERILLARADGENELLAPAHAPETLADLAVLARFVFDAATQLGVPAGDVAWLLERLFTLLASCDARRVEQWDLESWWSYVQAESRSEAFRRYLADGLTRTLVAARAKEMSARTGGLILVQLLLDLSRAGARADRVLDAPTSEAWIGPWVEHLRALGVDVRLGEPVEGLLLRDGRIASATVGGRAVRADFYVAALPVEIMRGLLSPELRRAEPRLNGLDRLVTRWMNGFLLYLRDDLPLVRGHAIYLDSEWALTSISQRQFWSGVTLPVGGVLSIDISEWQRAGRVTGKVAALCTPEEIRAEVWAQLQAHLDDALDGVEVVSWFLDEAIEFPNPSGATNAEPLLVNTKGSWADRPDAATRIPNLMLAADYVRTHTDLATMEGANEAARRAVNAILDATRSAQRRCDVWPLREPPALGPARALDKVLWRLRRPAASPLHVSASGEVTPAGLVGRALSLLAR</sequence>